<dbReference type="Gene3D" id="3.80.10.10">
    <property type="entry name" value="Ribonuclease Inhibitor"/>
    <property type="match status" value="1"/>
</dbReference>
<accession>A0AA39NA97</accession>
<dbReference type="AlphaFoldDB" id="A0AA39NA97"/>
<reference evidence="2" key="1">
    <citation type="submission" date="2023-06" db="EMBL/GenBank/DDBJ databases">
        <authorList>
            <consortium name="Lawrence Berkeley National Laboratory"/>
            <person name="Ahrendt S."/>
            <person name="Sahu N."/>
            <person name="Indic B."/>
            <person name="Wong-Bajracharya J."/>
            <person name="Merenyi Z."/>
            <person name="Ke H.-M."/>
            <person name="Monk M."/>
            <person name="Kocsube S."/>
            <person name="Drula E."/>
            <person name="Lipzen A."/>
            <person name="Balint B."/>
            <person name="Henrissat B."/>
            <person name="Andreopoulos B."/>
            <person name="Martin F.M."/>
            <person name="Harder C.B."/>
            <person name="Rigling D."/>
            <person name="Ford K.L."/>
            <person name="Foster G.D."/>
            <person name="Pangilinan J."/>
            <person name="Papanicolaou A."/>
            <person name="Barry K."/>
            <person name="LaButti K."/>
            <person name="Viragh M."/>
            <person name="Koriabine M."/>
            <person name="Yan M."/>
            <person name="Riley R."/>
            <person name="Champramary S."/>
            <person name="Plett K.L."/>
            <person name="Tsai I.J."/>
            <person name="Slot J."/>
            <person name="Sipos G."/>
            <person name="Plett J."/>
            <person name="Nagy L.G."/>
            <person name="Grigoriev I.V."/>
        </authorList>
    </citation>
    <scope>NUCLEOTIDE SEQUENCE</scope>
    <source>
        <strain evidence="2">CCBAS 213</strain>
    </source>
</reference>
<dbReference type="Pfam" id="PF12937">
    <property type="entry name" value="F-box-like"/>
    <property type="match status" value="1"/>
</dbReference>
<evidence type="ECO:0000313" key="3">
    <source>
        <dbReference type="Proteomes" id="UP001175211"/>
    </source>
</evidence>
<dbReference type="SUPFAM" id="SSF52047">
    <property type="entry name" value="RNI-like"/>
    <property type="match status" value="1"/>
</dbReference>
<dbReference type="InterPro" id="IPR032675">
    <property type="entry name" value="LRR_dom_sf"/>
</dbReference>
<dbReference type="InterPro" id="IPR001810">
    <property type="entry name" value="F-box_dom"/>
</dbReference>
<evidence type="ECO:0000259" key="1">
    <source>
        <dbReference type="PROSITE" id="PS50181"/>
    </source>
</evidence>
<gene>
    <name evidence="2" type="ORF">EV420DRAFT_135279</name>
</gene>
<proteinExistence type="predicted"/>
<sequence>MSETSNRTFLENLPMVWPVEFQRFLQSNEPPTEAQVKEVQQTVLAQAMNNLADLLRVKDILDRIILDCKTVVAPIRHVPSEILLEIFHWTNADEVHVDVFSNRSNLWSLRRVCSQWQTVVDTNTGLWSNLLVRGFSYNRHIPREPVKLLKKALERSSTQLLSIRCAFDYDDLLDAEKERNTVQERWPKPVDPKEAVATKLNHDLLRVLVGQSRRWKNVCLQVDDYAYLPIFNDAKGKLDQLQTLSFGMIQGWIESSTVPAFDAFEVAPNLRNVELSRMGHVDPLLPYQQLVSVRVEWYDRNTVEEHLAPLRLLPNLQEYDLDGFDTELRESSNNAMIQHNTLRALHVCTPGALTKLVLPNLEEVRLKAASFDDICRYSTLKNLHALINRSGCSIRRLMLSDVMESDDLITVLGRTSNLNELHIEMNHWQFEADEFIATVAKYLRIREDRQIPLPELHTLTITLQGSPKWDVPHDLPVTFLKRKTAEMIRDRWNIAGGSAVNRLRSVRVYISVPSKYHIIRYDEFIKGLDAIELRKEGLNISVNVIGGNQILYSVGEN</sequence>
<dbReference type="Gene3D" id="1.20.1280.50">
    <property type="match status" value="1"/>
</dbReference>
<keyword evidence="3" id="KW-1185">Reference proteome</keyword>
<organism evidence="2 3">
    <name type="scientific">Armillaria tabescens</name>
    <name type="common">Ringless honey mushroom</name>
    <name type="synonym">Agaricus tabescens</name>
    <dbReference type="NCBI Taxonomy" id="1929756"/>
    <lineage>
        <taxon>Eukaryota</taxon>
        <taxon>Fungi</taxon>
        <taxon>Dikarya</taxon>
        <taxon>Basidiomycota</taxon>
        <taxon>Agaricomycotina</taxon>
        <taxon>Agaricomycetes</taxon>
        <taxon>Agaricomycetidae</taxon>
        <taxon>Agaricales</taxon>
        <taxon>Marasmiineae</taxon>
        <taxon>Physalacriaceae</taxon>
        <taxon>Desarmillaria</taxon>
    </lineage>
</organism>
<dbReference type="GeneID" id="85352518"/>
<evidence type="ECO:0000313" key="2">
    <source>
        <dbReference type="EMBL" id="KAK0461898.1"/>
    </source>
</evidence>
<protein>
    <recommendedName>
        <fullName evidence="1">F-box domain-containing protein</fullName>
    </recommendedName>
</protein>
<dbReference type="Proteomes" id="UP001175211">
    <property type="component" value="Unassembled WGS sequence"/>
</dbReference>
<name>A0AA39NA97_ARMTA</name>
<feature type="domain" description="F-box" evidence="1">
    <location>
        <begin position="72"/>
        <end position="130"/>
    </location>
</feature>
<dbReference type="PROSITE" id="PS50181">
    <property type="entry name" value="FBOX"/>
    <property type="match status" value="1"/>
</dbReference>
<dbReference type="EMBL" id="JAUEPS010000010">
    <property type="protein sequence ID" value="KAK0461898.1"/>
    <property type="molecule type" value="Genomic_DNA"/>
</dbReference>
<dbReference type="RefSeq" id="XP_060333636.1">
    <property type="nucleotide sequence ID" value="XM_060468970.1"/>
</dbReference>
<comment type="caution">
    <text evidence="2">The sequence shown here is derived from an EMBL/GenBank/DDBJ whole genome shotgun (WGS) entry which is preliminary data.</text>
</comment>